<dbReference type="Proteomes" id="UP000316993">
    <property type="component" value="Unassembled WGS sequence"/>
</dbReference>
<comment type="caution">
    <text evidence="8">The sequence shown here is derived from an EMBL/GenBank/DDBJ whole genome shotgun (WGS) entry which is preliminary data.</text>
</comment>
<dbReference type="Pfam" id="PF07690">
    <property type="entry name" value="MFS_1"/>
    <property type="match status" value="1"/>
</dbReference>
<feature type="transmembrane region" description="Helical" evidence="6">
    <location>
        <begin position="98"/>
        <end position="117"/>
    </location>
</feature>
<feature type="transmembrane region" description="Helical" evidence="6">
    <location>
        <begin position="69"/>
        <end position="86"/>
    </location>
</feature>
<feature type="transmembrane region" description="Helical" evidence="6">
    <location>
        <begin position="157"/>
        <end position="176"/>
    </location>
</feature>
<keyword evidence="2" id="KW-1003">Cell membrane</keyword>
<dbReference type="GO" id="GO:0022857">
    <property type="term" value="F:transmembrane transporter activity"/>
    <property type="evidence" value="ECO:0007669"/>
    <property type="project" value="InterPro"/>
</dbReference>
<evidence type="ECO:0000256" key="3">
    <source>
        <dbReference type="ARBA" id="ARBA00022692"/>
    </source>
</evidence>
<proteinExistence type="predicted"/>
<evidence type="ECO:0000259" key="7">
    <source>
        <dbReference type="PROSITE" id="PS50850"/>
    </source>
</evidence>
<organism evidence="8 9">
    <name type="scientific">Acidovorax temperans</name>
    <dbReference type="NCBI Taxonomy" id="80878"/>
    <lineage>
        <taxon>Bacteria</taxon>
        <taxon>Pseudomonadati</taxon>
        <taxon>Pseudomonadota</taxon>
        <taxon>Betaproteobacteria</taxon>
        <taxon>Burkholderiales</taxon>
        <taxon>Comamonadaceae</taxon>
        <taxon>Acidovorax</taxon>
    </lineage>
</organism>
<comment type="subcellular location">
    <subcellularLocation>
        <location evidence="1">Cell membrane</location>
        <topology evidence="1">Multi-pass membrane protein</topology>
    </subcellularLocation>
</comment>
<dbReference type="SUPFAM" id="SSF103473">
    <property type="entry name" value="MFS general substrate transporter"/>
    <property type="match status" value="1"/>
</dbReference>
<evidence type="ECO:0000256" key="5">
    <source>
        <dbReference type="ARBA" id="ARBA00023136"/>
    </source>
</evidence>
<dbReference type="EMBL" id="VFPV01000003">
    <property type="protein sequence ID" value="TQN01257.1"/>
    <property type="molecule type" value="Genomic_DNA"/>
</dbReference>
<dbReference type="GO" id="GO:0005886">
    <property type="term" value="C:plasma membrane"/>
    <property type="evidence" value="ECO:0007669"/>
    <property type="project" value="UniProtKB-SubCell"/>
</dbReference>
<evidence type="ECO:0000256" key="1">
    <source>
        <dbReference type="ARBA" id="ARBA00004651"/>
    </source>
</evidence>
<reference evidence="8 9" key="1">
    <citation type="submission" date="2019-06" db="EMBL/GenBank/DDBJ databases">
        <title>Genomic Encyclopedia of Archaeal and Bacterial Type Strains, Phase II (KMG-II): from individual species to whole genera.</title>
        <authorList>
            <person name="Goeker M."/>
        </authorList>
    </citation>
    <scope>NUCLEOTIDE SEQUENCE [LARGE SCALE GENOMIC DNA]</scope>
    <source>
        <strain evidence="8 9">DSM 7270</strain>
    </source>
</reference>
<dbReference type="AlphaFoldDB" id="A0A543L1R6"/>
<keyword evidence="5 6" id="KW-0472">Membrane</keyword>
<sequence>MQGLADPDQRFVDEVVTIAAMHSTSPESTQRTLRFMALAAFASMASMRVCDPMLPALSQEFNVSTGDASAVIAAFAVAYGVLQLFYGPLGDRLGKTRVVLGATSACAFFSAITALAPNLTALVVSRAAMGASAAGIIPLCMAWIGDQVPYEQRQETLAGLMVATVSGMMAGQWFGGFAVEALGWRVAFAVLAFLFATAATLLWRQVNASTPGVGSASQSSAPFSLAAYLANTRQLLAMPRVRWVLTVVTIEGALAFGTLAFVPSRMVEGYGLSAAAAGGVMVLYGIGGLVYSLFARRWLALLGEHGLALLGASAIATGLLLLAWSPSVAWAVAGCFAAGLGFYMLHNTLQTQATQMAPQARGMAVTLFACLLFLGQSAGVFLMALSVDRGWLVPVFTAAAVGVIALGVVISRSLRQRSAAA</sequence>
<feature type="transmembrane region" description="Helical" evidence="6">
    <location>
        <begin position="274"/>
        <end position="294"/>
    </location>
</feature>
<accession>A0A543L1R6</accession>
<evidence type="ECO:0000313" key="8">
    <source>
        <dbReference type="EMBL" id="TQN01257.1"/>
    </source>
</evidence>
<feature type="transmembrane region" description="Helical" evidence="6">
    <location>
        <begin position="328"/>
        <end position="345"/>
    </location>
</feature>
<evidence type="ECO:0000256" key="6">
    <source>
        <dbReference type="SAM" id="Phobius"/>
    </source>
</evidence>
<feature type="transmembrane region" description="Helical" evidence="6">
    <location>
        <begin position="365"/>
        <end position="385"/>
    </location>
</feature>
<gene>
    <name evidence="8" type="ORF">BDD18_3211</name>
</gene>
<feature type="transmembrane region" description="Helical" evidence="6">
    <location>
        <begin position="123"/>
        <end position="145"/>
    </location>
</feature>
<keyword evidence="3 6" id="KW-0812">Transmembrane</keyword>
<feature type="transmembrane region" description="Helical" evidence="6">
    <location>
        <begin position="306"/>
        <end position="322"/>
    </location>
</feature>
<dbReference type="PRINTS" id="PR01035">
    <property type="entry name" value="TCRTETA"/>
</dbReference>
<dbReference type="CDD" id="cd17324">
    <property type="entry name" value="MFS_NepI_like"/>
    <property type="match status" value="1"/>
</dbReference>
<name>A0A543L1R6_9BURK</name>
<dbReference type="InterPro" id="IPR020846">
    <property type="entry name" value="MFS_dom"/>
</dbReference>
<dbReference type="PANTHER" id="PTHR43124:SF3">
    <property type="entry name" value="CHLORAMPHENICOL EFFLUX PUMP RV0191"/>
    <property type="match status" value="1"/>
</dbReference>
<feature type="transmembrane region" description="Helical" evidence="6">
    <location>
        <begin position="182"/>
        <end position="203"/>
    </location>
</feature>
<dbReference type="PANTHER" id="PTHR43124">
    <property type="entry name" value="PURINE EFFLUX PUMP PBUE"/>
    <property type="match status" value="1"/>
</dbReference>
<dbReference type="InterPro" id="IPR001958">
    <property type="entry name" value="Tet-R_TetA/multi-R_MdtG-like"/>
</dbReference>
<protein>
    <submittedName>
        <fullName evidence="8">Putative MFS family arabinose efflux permease</fullName>
    </submittedName>
</protein>
<evidence type="ECO:0000256" key="2">
    <source>
        <dbReference type="ARBA" id="ARBA00022475"/>
    </source>
</evidence>
<feature type="transmembrane region" description="Helical" evidence="6">
    <location>
        <begin position="391"/>
        <end position="410"/>
    </location>
</feature>
<evidence type="ECO:0000313" key="9">
    <source>
        <dbReference type="Proteomes" id="UP000316993"/>
    </source>
</evidence>
<evidence type="ECO:0000256" key="4">
    <source>
        <dbReference type="ARBA" id="ARBA00022989"/>
    </source>
</evidence>
<feature type="transmembrane region" description="Helical" evidence="6">
    <location>
        <begin position="243"/>
        <end position="262"/>
    </location>
</feature>
<dbReference type="Gene3D" id="1.20.1250.20">
    <property type="entry name" value="MFS general substrate transporter like domains"/>
    <property type="match status" value="1"/>
</dbReference>
<feature type="domain" description="Major facilitator superfamily (MFS) profile" evidence="7">
    <location>
        <begin position="32"/>
        <end position="417"/>
    </location>
</feature>
<dbReference type="PROSITE" id="PS50850">
    <property type="entry name" value="MFS"/>
    <property type="match status" value="1"/>
</dbReference>
<dbReference type="InterPro" id="IPR036259">
    <property type="entry name" value="MFS_trans_sf"/>
</dbReference>
<keyword evidence="4 6" id="KW-1133">Transmembrane helix</keyword>
<dbReference type="InterPro" id="IPR050189">
    <property type="entry name" value="MFS_Efflux_Transporters"/>
</dbReference>
<dbReference type="InterPro" id="IPR011701">
    <property type="entry name" value="MFS"/>
</dbReference>